<dbReference type="Pfam" id="PF07730">
    <property type="entry name" value="HisKA_3"/>
    <property type="match status" value="1"/>
</dbReference>
<feature type="region of interest" description="Disordered" evidence="16">
    <location>
        <begin position="325"/>
        <end position="344"/>
    </location>
</feature>
<dbReference type="PANTHER" id="PTHR24421">
    <property type="entry name" value="NITRATE/NITRITE SENSOR PROTEIN NARX-RELATED"/>
    <property type="match status" value="1"/>
</dbReference>
<dbReference type="InterPro" id="IPR005467">
    <property type="entry name" value="His_kinase_dom"/>
</dbReference>
<organism evidence="19 20">
    <name type="scientific">Paractinoplanes atraurantiacus</name>
    <dbReference type="NCBI Taxonomy" id="1036182"/>
    <lineage>
        <taxon>Bacteria</taxon>
        <taxon>Bacillati</taxon>
        <taxon>Actinomycetota</taxon>
        <taxon>Actinomycetes</taxon>
        <taxon>Micromonosporales</taxon>
        <taxon>Micromonosporaceae</taxon>
        <taxon>Paractinoplanes</taxon>
    </lineage>
</organism>
<feature type="transmembrane region" description="Helical" evidence="17">
    <location>
        <begin position="127"/>
        <end position="147"/>
    </location>
</feature>
<dbReference type="InterPro" id="IPR011712">
    <property type="entry name" value="Sig_transdc_His_kin_sub3_dim/P"/>
</dbReference>
<dbReference type="PROSITE" id="PS50109">
    <property type="entry name" value="HIS_KIN"/>
    <property type="match status" value="1"/>
</dbReference>
<keyword evidence="9" id="KW-0479">Metal-binding</keyword>
<evidence type="ECO:0000313" key="19">
    <source>
        <dbReference type="EMBL" id="SNY64305.1"/>
    </source>
</evidence>
<evidence type="ECO:0000256" key="2">
    <source>
        <dbReference type="ARBA" id="ARBA00001966"/>
    </source>
</evidence>
<accession>A0A285JVH9</accession>
<proteinExistence type="predicted"/>
<dbReference type="RefSeq" id="WP_097327073.1">
    <property type="nucleotide sequence ID" value="NZ_OBDY01000026.1"/>
</dbReference>
<dbReference type="Gene3D" id="1.20.5.1930">
    <property type="match status" value="1"/>
</dbReference>
<comment type="function">
    <text evidence="14">Member of the two-component regulatory system NreB/NreC involved in the control of dissimilatory nitrate/nitrite reduction in response to oxygen. NreB functions as a direct oxygen sensor histidine kinase which is autophosphorylated, in the absence of oxygen, probably at the conserved histidine residue, and transfers its phosphate group probably to a conserved aspartate residue of NreC. NreB/NreC activates the expression of the nitrate (narGHJI) and nitrite (nir) reductase operons, as well as the putative nitrate transporter gene narT.</text>
</comment>
<dbReference type="PIRSF" id="PIRSF037434">
    <property type="entry name" value="STHK_ChrS"/>
    <property type="match status" value="1"/>
</dbReference>
<dbReference type="SUPFAM" id="SSF55874">
    <property type="entry name" value="ATPase domain of HSP90 chaperone/DNA topoisomerase II/histidine kinase"/>
    <property type="match status" value="1"/>
</dbReference>
<feature type="transmembrane region" description="Helical" evidence="17">
    <location>
        <begin position="100"/>
        <end position="121"/>
    </location>
</feature>
<dbReference type="InterPro" id="IPR017205">
    <property type="entry name" value="Sig_transdc_His_kinase_ChrS"/>
</dbReference>
<dbReference type="PRINTS" id="PR00344">
    <property type="entry name" value="BCTRLSENSOR"/>
</dbReference>
<keyword evidence="12" id="KW-0902">Two-component regulatory system</keyword>
<dbReference type="GO" id="GO:0000155">
    <property type="term" value="F:phosphorelay sensor kinase activity"/>
    <property type="evidence" value="ECO:0007669"/>
    <property type="project" value="InterPro"/>
</dbReference>
<dbReference type="OrthoDB" id="144293at2"/>
<evidence type="ECO:0000256" key="13">
    <source>
        <dbReference type="ARBA" id="ARBA00023014"/>
    </source>
</evidence>
<feature type="transmembrane region" description="Helical" evidence="17">
    <location>
        <begin position="13"/>
        <end position="33"/>
    </location>
</feature>
<keyword evidence="11" id="KW-0408">Iron</keyword>
<evidence type="ECO:0000256" key="1">
    <source>
        <dbReference type="ARBA" id="ARBA00000085"/>
    </source>
</evidence>
<evidence type="ECO:0000256" key="6">
    <source>
        <dbReference type="ARBA" id="ARBA00022485"/>
    </source>
</evidence>
<dbReference type="CDD" id="cd16917">
    <property type="entry name" value="HATPase_UhpB-NarQ-NarX-like"/>
    <property type="match status" value="1"/>
</dbReference>
<sequence>MTTELDRWERREITAFTVLPYALLAISLLLTLLARPEHLPAVLGLAASAALWLLRPGKGLHYTVLMALTAALVALAPFFGLFAFIGYPQAFLYLSGRGRYAGVAATATISAVAYLGGWAGIEAGAWWEWLTVSVLSVVLASAFFFFADLTHQRNDRLKEALQENADLHAQLLIHARAAGVLDERQRMAGEIHDTLAQGLAGIITQLQAAEHTMDRRHMTTAITLARESLAEARRTVHAVEPSLLAEAQLPGAVEELAHRWSQTNEIAATVTTTGDARPMHPDVEVALLRTAQEALTNVAKHARATEVTLTLSYMEDLVTLDVRDDGSGFDPTANRSPGTRHGGFGLTAMRHRLQRLTGHLTIESEPGAGTALSATVPAIPPQPTA</sequence>
<dbReference type="GO" id="GO:0046872">
    <property type="term" value="F:metal ion binding"/>
    <property type="evidence" value="ECO:0007669"/>
    <property type="project" value="UniProtKB-KW"/>
</dbReference>
<protein>
    <recommendedName>
        <fullName evidence="5">Oxygen sensor histidine kinase NreB</fullName>
        <ecNumber evidence="4">2.7.13.3</ecNumber>
    </recommendedName>
    <alternativeName>
        <fullName evidence="15">Nitrogen regulation protein B</fullName>
    </alternativeName>
</protein>
<dbReference type="InterPro" id="IPR036890">
    <property type="entry name" value="HATPase_C_sf"/>
</dbReference>
<evidence type="ECO:0000256" key="8">
    <source>
        <dbReference type="ARBA" id="ARBA00022679"/>
    </source>
</evidence>
<dbReference type="GO" id="GO:0046983">
    <property type="term" value="F:protein dimerization activity"/>
    <property type="evidence" value="ECO:0007669"/>
    <property type="project" value="InterPro"/>
</dbReference>
<comment type="catalytic activity">
    <reaction evidence="1">
        <text>ATP + protein L-histidine = ADP + protein N-phospho-L-histidine.</text>
        <dbReference type="EC" id="2.7.13.3"/>
    </reaction>
</comment>
<dbReference type="GO" id="GO:0016020">
    <property type="term" value="C:membrane"/>
    <property type="evidence" value="ECO:0007669"/>
    <property type="project" value="InterPro"/>
</dbReference>
<dbReference type="GO" id="GO:0051539">
    <property type="term" value="F:4 iron, 4 sulfur cluster binding"/>
    <property type="evidence" value="ECO:0007669"/>
    <property type="project" value="UniProtKB-KW"/>
</dbReference>
<keyword evidence="13" id="KW-0411">Iron-sulfur</keyword>
<name>A0A285JVH9_9ACTN</name>
<evidence type="ECO:0000256" key="11">
    <source>
        <dbReference type="ARBA" id="ARBA00023004"/>
    </source>
</evidence>
<keyword evidence="8" id="KW-0808">Transferase</keyword>
<keyword evidence="7" id="KW-0963">Cytoplasm</keyword>
<evidence type="ECO:0000256" key="10">
    <source>
        <dbReference type="ARBA" id="ARBA00022777"/>
    </source>
</evidence>
<dbReference type="InterPro" id="IPR050482">
    <property type="entry name" value="Sensor_HK_TwoCompSys"/>
</dbReference>
<dbReference type="EMBL" id="OBDY01000026">
    <property type="protein sequence ID" value="SNY64305.1"/>
    <property type="molecule type" value="Genomic_DNA"/>
</dbReference>
<dbReference type="InterPro" id="IPR004358">
    <property type="entry name" value="Sig_transdc_His_kin-like_C"/>
</dbReference>
<dbReference type="InterPro" id="IPR003594">
    <property type="entry name" value="HATPase_dom"/>
</dbReference>
<dbReference type="GO" id="GO:0005737">
    <property type="term" value="C:cytoplasm"/>
    <property type="evidence" value="ECO:0007669"/>
    <property type="project" value="UniProtKB-SubCell"/>
</dbReference>
<comment type="subcellular location">
    <subcellularLocation>
        <location evidence="3">Cytoplasm</location>
    </subcellularLocation>
</comment>
<dbReference type="Gene3D" id="3.30.565.10">
    <property type="entry name" value="Histidine kinase-like ATPase, C-terminal domain"/>
    <property type="match status" value="1"/>
</dbReference>
<evidence type="ECO:0000259" key="18">
    <source>
        <dbReference type="PROSITE" id="PS50109"/>
    </source>
</evidence>
<evidence type="ECO:0000256" key="5">
    <source>
        <dbReference type="ARBA" id="ARBA00017322"/>
    </source>
</evidence>
<evidence type="ECO:0000256" key="9">
    <source>
        <dbReference type="ARBA" id="ARBA00022723"/>
    </source>
</evidence>
<feature type="transmembrane region" description="Helical" evidence="17">
    <location>
        <begin position="60"/>
        <end position="88"/>
    </location>
</feature>
<evidence type="ECO:0000256" key="17">
    <source>
        <dbReference type="SAM" id="Phobius"/>
    </source>
</evidence>
<gene>
    <name evidence="19" type="ORF">SAMN05421748_12693</name>
</gene>
<evidence type="ECO:0000256" key="14">
    <source>
        <dbReference type="ARBA" id="ARBA00024827"/>
    </source>
</evidence>
<evidence type="ECO:0000313" key="20">
    <source>
        <dbReference type="Proteomes" id="UP000219612"/>
    </source>
</evidence>
<feature type="region of interest" description="Disordered" evidence="16">
    <location>
        <begin position="366"/>
        <end position="385"/>
    </location>
</feature>
<evidence type="ECO:0000256" key="3">
    <source>
        <dbReference type="ARBA" id="ARBA00004496"/>
    </source>
</evidence>
<keyword evidence="20" id="KW-1185">Reference proteome</keyword>
<dbReference type="PANTHER" id="PTHR24421:SF62">
    <property type="entry name" value="SENSORY TRANSDUCTION HISTIDINE KINASE"/>
    <property type="match status" value="1"/>
</dbReference>
<dbReference type="AlphaFoldDB" id="A0A285JVH9"/>
<dbReference type="EC" id="2.7.13.3" evidence="4"/>
<keyword evidence="6" id="KW-0004">4Fe-4S</keyword>
<feature type="domain" description="Histidine kinase" evidence="18">
    <location>
        <begin position="287"/>
        <end position="380"/>
    </location>
</feature>
<reference evidence="19 20" key="1">
    <citation type="submission" date="2017-09" db="EMBL/GenBank/DDBJ databases">
        <authorList>
            <person name="Ehlers B."/>
            <person name="Leendertz F.H."/>
        </authorList>
    </citation>
    <scope>NUCLEOTIDE SEQUENCE [LARGE SCALE GENOMIC DNA]</scope>
    <source>
        <strain evidence="19 20">CGMCC 4.6857</strain>
    </source>
</reference>
<evidence type="ECO:0000256" key="16">
    <source>
        <dbReference type="SAM" id="MobiDB-lite"/>
    </source>
</evidence>
<evidence type="ECO:0000256" key="4">
    <source>
        <dbReference type="ARBA" id="ARBA00012438"/>
    </source>
</evidence>
<evidence type="ECO:0000256" key="7">
    <source>
        <dbReference type="ARBA" id="ARBA00022490"/>
    </source>
</evidence>
<keyword evidence="17" id="KW-1133">Transmembrane helix</keyword>
<evidence type="ECO:0000256" key="12">
    <source>
        <dbReference type="ARBA" id="ARBA00023012"/>
    </source>
</evidence>
<dbReference type="SMART" id="SM00387">
    <property type="entry name" value="HATPase_c"/>
    <property type="match status" value="1"/>
</dbReference>
<dbReference type="Proteomes" id="UP000219612">
    <property type="component" value="Unassembled WGS sequence"/>
</dbReference>
<comment type="cofactor">
    <cofactor evidence="2">
        <name>[4Fe-4S] cluster</name>
        <dbReference type="ChEBI" id="CHEBI:49883"/>
    </cofactor>
</comment>
<evidence type="ECO:0000256" key="15">
    <source>
        <dbReference type="ARBA" id="ARBA00030800"/>
    </source>
</evidence>
<dbReference type="Pfam" id="PF02518">
    <property type="entry name" value="HATPase_c"/>
    <property type="match status" value="1"/>
</dbReference>
<keyword evidence="17" id="KW-0812">Transmembrane</keyword>
<keyword evidence="10 19" id="KW-0418">Kinase</keyword>
<keyword evidence="17" id="KW-0472">Membrane</keyword>